<dbReference type="PANTHER" id="PTHR33452">
    <property type="entry name" value="OXIDOREDUCTASE CATD-RELATED"/>
    <property type="match status" value="1"/>
</dbReference>
<evidence type="ECO:0000313" key="8">
    <source>
        <dbReference type="EMBL" id="CUN20033.1"/>
    </source>
</evidence>
<reference evidence="10" key="5">
    <citation type="submission" date="2023-01" db="EMBL/GenBank/DDBJ databases">
        <title>Human gut microbiome strain richness.</title>
        <authorList>
            <person name="Chen-Liaw A."/>
        </authorList>
    </citation>
    <scope>NUCLEOTIDE SEQUENCE</scope>
    <source>
        <strain evidence="10">D35st1_E5_D35t1_190705</strain>
    </source>
</reference>
<dbReference type="GeneID" id="93523784"/>
<keyword evidence="6 7" id="KW-0472">Membrane</keyword>
<dbReference type="PANTHER" id="PTHR33452:SF1">
    <property type="entry name" value="INNER MEMBRANE PROTEIN YPHA-RELATED"/>
    <property type="match status" value="1"/>
</dbReference>
<proteinExistence type="inferred from homology"/>
<evidence type="ECO:0000313" key="9">
    <source>
        <dbReference type="EMBL" id="MCB6519301.1"/>
    </source>
</evidence>
<evidence type="ECO:0000313" key="15">
    <source>
        <dbReference type="Proteomes" id="UP000463337"/>
    </source>
</evidence>
<evidence type="ECO:0000313" key="12">
    <source>
        <dbReference type="EMBL" id="TWV58575.1"/>
    </source>
</evidence>
<evidence type="ECO:0000256" key="1">
    <source>
        <dbReference type="ARBA" id="ARBA00004651"/>
    </source>
</evidence>
<keyword evidence="4 7" id="KW-0812">Transmembrane</keyword>
<dbReference type="Proteomes" id="UP000095591">
    <property type="component" value="Unassembled WGS sequence"/>
</dbReference>
<gene>
    <name evidence="8" type="ORF">ERS852429_02458</name>
    <name evidence="12" type="ORF">FSA05_20490</name>
    <name evidence="11" type="ORF">GKD59_12510</name>
    <name evidence="9" type="ORF">LI194_16040</name>
    <name evidence="10" type="ORF">PN612_04650</name>
</gene>
<dbReference type="EMBL" id="JAJCNI010000021">
    <property type="protein sequence ID" value="MCB6519301.1"/>
    <property type="molecule type" value="Genomic_DNA"/>
</dbReference>
<dbReference type="RefSeq" id="WP_005867918.1">
    <property type="nucleotide sequence ID" value="NZ_AP019729.1"/>
</dbReference>
<evidence type="ECO:0000256" key="3">
    <source>
        <dbReference type="ARBA" id="ARBA00022475"/>
    </source>
</evidence>
<dbReference type="EMBL" id="VOHW01000019">
    <property type="protein sequence ID" value="TWV58575.1"/>
    <property type="molecule type" value="Genomic_DNA"/>
</dbReference>
<evidence type="ECO:0000313" key="13">
    <source>
        <dbReference type="Proteomes" id="UP000095591"/>
    </source>
</evidence>
<evidence type="ECO:0000313" key="11">
    <source>
        <dbReference type="EMBL" id="MRY58710.1"/>
    </source>
</evidence>
<name>A0A173UYE3_PARDI</name>
<sequence length="146" mass="16117">MSVIYKFLFPMKPDGTAISLLLLALRLLFGGLLLSHGMQKWTNFDSMSASFPDPLGVGHSISLGLAIFGELACSIGFIFGALYRLAMIPMIFTMGMAFFVIHGNDPFSLKELAFIYLVVFILMYITGPGKFSLDRLIAVPLSRKQK</sequence>
<evidence type="ECO:0000256" key="2">
    <source>
        <dbReference type="ARBA" id="ARBA00006679"/>
    </source>
</evidence>
<dbReference type="EMBL" id="WKLT01000010">
    <property type="protein sequence ID" value="MRY58710.1"/>
    <property type="molecule type" value="Genomic_DNA"/>
</dbReference>
<dbReference type="Proteomes" id="UP001211522">
    <property type="component" value="Unassembled WGS sequence"/>
</dbReference>
<evidence type="ECO:0000313" key="10">
    <source>
        <dbReference type="EMBL" id="MDB9137802.1"/>
    </source>
</evidence>
<evidence type="ECO:0000256" key="4">
    <source>
        <dbReference type="ARBA" id="ARBA00022692"/>
    </source>
</evidence>
<evidence type="ECO:0000313" key="14">
    <source>
        <dbReference type="Proteomes" id="UP000315827"/>
    </source>
</evidence>
<dbReference type="Proteomes" id="UP001198806">
    <property type="component" value="Unassembled WGS sequence"/>
</dbReference>
<keyword evidence="5 7" id="KW-1133">Transmembrane helix</keyword>
<dbReference type="AlphaFoldDB" id="A0A173UYE3"/>
<dbReference type="EMBL" id="CYXP01000005">
    <property type="protein sequence ID" value="CUN20033.1"/>
    <property type="molecule type" value="Genomic_DNA"/>
</dbReference>
<protein>
    <submittedName>
        <fullName evidence="8 11">DoxX</fullName>
    </submittedName>
    <submittedName>
        <fullName evidence="9">DoxX family protein</fullName>
    </submittedName>
</protein>
<reference evidence="8 13" key="1">
    <citation type="submission" date="2015-09" db="EMBL/GenBank/DDBJ databases">
        <authorList>
            <consortium name="Pathogen Informatics"/>
        </authorList>
    </citation>
    <scope>NUCLEOTIDE SEQUENCE [LARGE SCALE GENOMIC DNA]</scope>
    <source>
        <strain evidence="8 13">2789STDY5608872</strain>
    </source>
</reference>
<comment type="subcellular location">
    <subcellularLocation>
        <location evidence="1">Cell membrane</location>
        <topology evidence="1">Multi-pass membrane protein</topology>
    </subcellularLocation>
</comment>
<reference evidence="12 14" key="3">
    <citation type="submission" date="2019-07" db="EMBL/GenBank/DDBJ databases">
        <title>Genome sequencing of Parabacteroides distasonis iSURF_7.</title>
        <authorList>
            <person name="Degefu H.N."/>
            <person name="Ruoff K.L."/>
            <person name="Price C.E."/>
            <person name="Valls R.A."/>
            <person name="O'Toole G.A."/>
        </authorList>
    </citation>
    <scope>NUCLEOTIDE SEQUENCE [LARGE SCALE GENOMIC DNA]</scope>
    <source>
        <strain evidence="12 14">CFPLTA003_1B</strain>
    </source>
</reference>
<evidence type="ECO:0000256" key="6">
    <source>
        <dbReference type="ARBA" id="ARBA00023136"/>
    </source>
</evidence>
<reference evidence="9" key="4">
    <citation type="submission" date="2021-10" db="EMBL/GenBank/DDBJ databases">
        <title>Collection of gut derived symbiotic bacterial strains cultured from healthy donors.</title>
        <authorList>
            <person name="Lin H."/>
            <person name="Littmann E."/>
            <person name="Kohout C."/>
            <person name="Pamer E.G."/>
        </authorList>
    </citation>
    <scope>NUCLEOTIDE SEQUENCE</scope>
    <source>
        <strain evidence="9">DFI.2.94</strain>
    </source>
</reference>
<dbReference type="InterPro" id="IPR032808">
    <property type="entry name" value="DoxX"/>
</dbReference>
<dbReference type="Proteomes" id="UP000463337">
    <property type="component" value="Unassembled WGS sequence"/>
</dbReference>
<evidence type="ECO:0000256" key="5">
    <source>
        <dbReference type="ARBA" id="ARBA00022989"/>
    </source>
</evidence>
<accession>A0A173UYE3</accession>
<dbReference type="InterPro" id="IPR051907">
    <property type="entry name" value="DoxX-like_oxidoreductase"/>
</dbReference>
<keyword evidence="3" id="KW-1003">Cell membrane</keyword>
<feature type="transmembrane region" description="Helical" evidence="7">
    <location>
        <begin position="113"/>
        <end position="133"/>
    </location>
</feature>
<dbReference type="Proteomes" id="UP000315827">
    <property type="component" value="Unassembled WGS sequence"/>
</dbReference>
<dbReference type="Pfam" id="PF07681">
    <property type="entry name" value="DoxX"/>
    <property type="match status" value="1"/>
</dbReference>
<dbReference type="EMBL" id="JAQMPX010000030">
    <property type="protein sequence ID" value="MDB9137802.1"/>
    <property type="molecule type" value="Genomic_DNA"/>
</dbReference>
<comment type="similarity">
    <text evidence="2">Belongs to the DoxX family.</text>
</comment>
<evidence type="ECO:0000256" key="7">
    <source>
        <dbReference type="SAM" id="Phobius"/>
    </source>
</evidence>
<organism evidence="8 13">
    <name type="scientific">Parabacteroides distasonis</name>
    <dbReference type="NCBI Taxonomy" id="823"/>
    <lineage>
        <taxon>Bacteria</taxon>
        <taxon>Pseudomonadati</taxon>
        <taxon>Bacteroidota</taxon>
        <taxon>Bacteroidia</taxon>
        <taxon>Bacteroidales</taxon>
        <taxon>Tannerellaceae</taxon>
        <taxon>Parabacteroides</taxon>
    </lineage>
</organism>
<feature type="transmembrane region" description="Helical" evidence="7">
    <location>
        <begin position="85"/>
        <end position="101"/>
    </location>
</feature>
<reference evidence="11 15" key="2">
    <citation type="journal article" date="2019" name="Nat. Med.">
        <title>A library of human gut bacterial isolates paired with longitudinal multiomics data enables mechanistic microbiome research.</title>
        <authorList>
            <person name="Poyet M."/>
            <person name="Groussin M."/>
            <person name="Gibbons S.M."/>
            <person name="Avila-Pacheco J."/>
            <person name="Jiang X."/>
            <person name="Kearney S.M."/>
            <person name="Perrotta A.R."/>
            <person name="Berdy B."/>
            <person name="Zhao S."/>
            <person name="Lieberman T.D."/>
            <person name="Swanson P.K."/>
            <person name="Smith M."/>
            <person name="Roesemann S."/>
            <person name="Alexander J.E."/>
            <person name="Rich S.A."/>
            <person name="Livny J."/>
            <person name="Vlamakis H."/>
            <person name="Clish C."/>
            <person name="Bullock K."/>
            <person name="Deik A."/>
            <person name="Scott J."/>
            <person name="Pierce K.A."/>
            <person name="Xavier R.J."/>
            <person name="Alm E.J."/>
        </authorList>
    </citation>
    <scope>NUCLEOTIDE SEQUENCE [LARGE SCALE GENOMIC DNA]</scope>
    <source>
        <strain evidence="11 15">BIOML-A41</strain>
    </source>
</reference>
<dbReference type="GO" id="GO:0005886">
    <property type="term" value="C:plasma membrane"/>
    <property type="evidence" value="ECO:0007669"/>
    <property type="project" value="UniProtKB-SubCell"/>
</dbReference>